<feature type="domain" description="4'-phosphopantetheinyl transferase" evidence="9">
    <location>
        <begin position="15"/>
        <end position="106"/>
    </location>
</feature>
<dbReference type="GO" id="GO:0000287">
    <property type="term" value="F:magnesium ion binding"/>
    <property type="evidence" value="ECO:0007669"/>
    <property type="project" value="UniProtKB-UniRule"/>
</dbReference>
<dbReference type="InterPro" id="IPR037143">
    <property type="entry name" value="4-PPantetheinyl_Trfase_dom_sf"/>
</dbReference>
<dbReference type="STRING" id="873449.STRCR_0849"/>
<protein>
    <recommendedName>
        <fullName evidence="8">Holo-[acyl-carrier-protein] synthase</fullName>
        <shortName evidence="8">Holo-ACP synthase</shortName>
        <ecNumber evidence="8">2.7.8.7</ecNumber>
    </recommendedName>
    <alternativeName>
        <fullName evidence="8">4'-phosphopantetheinyl transferase AcpS</fullName>
    </alternativeName>
</protein>
<dbReference type="GO" id="GO:0008897">
    <property type="term" value="F:holo-[acyl-carrier-protein] synthase activity"/>
    <property type="evidence" value="ECO:0007669"/>
    <property type="project" value="UniProtKB-UniRule"/>
</dbReference>
<feature type="binding site" evidence="8">
    <location>
        <position position="17"/>
    </location>
    <ligand>
        <name>Mg(2+)</name>
        <dbReference type="ChEBI" id="CHEBI:18420"/>
    </ligand>
</feature>
<comment type="caution">
    <text evidence="10">The sequence shown here is derived from an EMBL/GenBank/DDBJ whole genome shotgun (WGS) entry which is preliminary data.</text>
</comment>
<dbReference type="Proteomes" id="UP000004322">
    <property type="component" value="Unassembled WGS sequence"/>
</dbReference>
<comment type="catalytic activity">
    <reaction evidence="8">
        <text>apo-[ACP] + CoA = holo-[ACP] + adenosine 3',5'-bisphosphate + H(+)</text>
        <dbReference type="Rhea" id="RHEA:12068"/>
        <dbReference type="Rhea" id="RHEA-COMP:9685"/>
        <dbReference type="Rhea" id="RHEA-COMP:9690"/>
        <dbReference type="ChEBI" id="CHEBI:15378"/>
        <dbReference type="ChEBI" id="CHEBI:29999"/>
        <dbReference type="ChEBI" id="CHEBI:57287"/>
        <dbReference type="ChEBI" id="CHEBI:58343"/>
        <dbReference type="ChEBI" id="CHEBI:64479"/>
        <dbReference type="EC" id="2.7.8.7"/>
    </reaction>
</comment>
<dbReference type="eggNOG" id="COG0736">
    <property type="taxonomic scope" value="Bacteria"/>
</dbReference>
<dbReference type="GO" id="GO:0005737">
    <property type="term" value="C:cytoplasm"/>
    <property type="evidence" value="ECO:0007669"/>
    <property type="project" value="UniProtKB-SubCell"/>
</dbReference>
<evidence type="ECO:0000256" key="5">
    <source>
        <dbReference type="ARBA" id="ARBA00022842"/>
    </source>
</evidence>
<evidence type="ECO:0000313" key="10">
    <source>
        <dbReference type="EMBL" id="EHI75277.1"/>
    </source>
</evidence>
<proteinExistence type="inferred from homology"/>
<gene>
    <name evidence="8" type="primary">acpS</name>
    <name evidence="10" type="ORF">STRCR_0849</name>
</gene>
<feature type="binding site" evidence="8">
    <location>
        <position position="67"/>
    </location>
    <ligand>
        <name>Mg(2+)</name>
        <dbReference type="ChEBI" id="CHEBI:18420"/>
    </ligand>
</feature>
<keyword evidence="1 8" id="KW-0444">Lipid biosynthesis</keyword>
<evidence type="ECO:0000256" key="7">
    <source>
        <dbReference type="ARBA" id="ARBA00023160"/>
    </source>
</evidence>
<comment type="function">
    <text evidence="8">Transfers the 4'-phosphopantetheine moiety from coenzyme A to a Ser of acyl-carrier-protein.</text>
</comment>
<keyword evidence="6 8" id="KW-0443">Lipid metabolism</keyword>
<dbReference type="SUPFAM" id="SSF56214">
    <property type="entry name" value="4'-phosphopantetheinyl transferase"/>
    <property type="match status" value="1"/>
</dbReference>
<dbReference type="Pfam" id="PF01648">
    <property type="entry name" value="ACPS"/>
    <property type="match status" value="1"/>
</dbReference>
<dbReference type="NCBIfam" id="TIGR00556">
    <property type="entry name" value="pantethn_trn"/>
    <property type="match status" value="1"/>
</dbReference>
<evidence type="ECO:0000256" key="8">
    <source>
        <dbReference type="HAMAP-Rule" id="MF_00101"/>
    </source>
</evidence>
<comment type="similarity">
    <text evidence="8">Belongs to the P-Pant transferase superfamily. AcpS family.</text>
</comment>
<organism evidence="10 11">
    <name type="scientific">Streptococcus criceti HS-6</name>
    <dbReference type="NCBI Taxonomy" id="873449"/>
    <lineage>
        <taxon>Bacteria</taxon>
        <taxon>Bacillati</taxon>
        <taxon>Bacillota</taxon>
        <taxon>Bacilli</taxon>
        <taxon>Lactobacillales</taxon>
        <taxon>Streptococcaceae</taxon>
        <taxon>Streptococcus</taxon>
    </lineage>
</organism>
<evidence type="ECO:0000256" key="1">
    <source>
        <dbReference type="ARBA" id="ARBA00022516"/>
    </source>
</evidence>
<evidence type="ECO:0000256" key="2">
    <source>
        <dbReference type="ARBA" id="ARBA00022679"/>
    </source>
</evidence>
<name>G5JS71_STRCG</name>
<comment type="cofactor">
    <cofactor evidence="8">
        <name>Mg(2+)</name>
        <dbReference type="ChEBI" id="CHEBI:18420"/>
    </cofactor>
</comment>
<evidence type="ECO:0000313" key="11">
    <source>
        <dbReference type="Proteomes" id="UP000004322"/>
    </source>
</evidence>
<keyword evidence="11" id="KW-1185">Reference proteome</keyword>
<dbReference type="InterPro" id="IPR004568">
    <property type="entry name" value="Ppantetheine-prot_Trfase_dom"/>
</dbReference>
<dbReference type="HAMAP" id="MF_00101">
    <property type="entry name" value="AcpS"/>
    <property type="match status" value="1"/>
</dbReference>
<dbReference type="GO" id="GO:0006633">
    <property type="term" value="P:fatty acid biosynthetic process"/>
    <property type="evidence" value="ECO:0007669"/>
    <property type="project" value="UniProtKB-UniRule"/>
</dbReference>
<dbReference type="NCBIfam" id="TIGR00516">
    <property type="entry name" value="acpS"/>
    <property type="match status" value="1"/>
</dbReference>
<dbReference type="EMBL" id="AEUV02000002">
    <property type="protein sequence ID" value="EHI75277.1"/>
    <property type="molecule type" value="Genomic_DNA"/>
</dbReference>
<dbReference type="InterPro" id="IPR002582">
    <property type="entry name" value="ACPS"/>
</dbReference>
<comment type="subcellular location">
    <subcellularLocation>
        <location evidence="8">Cytoplasm</location>
    </subcellularLocation>
</comment>
<keyword evidence="5 8" id="KW-0460">Magnesium</keyword>
<keyword evidence="8" id="KW-0963">Cytoplasm</keyword>
<sequence length="126" mass="14012">MDFYAKDIKMIIGHGIDLQEISRVEGAYIRNPAFAQKVLTDLEFQRFDSLQGRRKMEYLAGRWSAKEAFAKAWGTGIGKLRFHDIEVATNEKGAPIITSKVFSGNAFVSISHSGGFVQASVILEVD</sequence>
<dbReference type="AlphaFoldDB" id="G5JS71"/>
<dbReference type="Gene3D" id="3.90.470.20">
    <property type="entry name" value="4'-phosphopantetheinyl transferase domain"/>
    <property type="match status" value="1"/>
</dbReference>
<evidence type="ECO:0000259" key="9">
    <source>
        <dbReference type="Pfam" id="PF01648"/>
    </source>
</evidence>
<keyword evidence="4 8" id="KW-0276">Fatty acid metabolism</keyword>
<reference evidence="10" key="1">
    <citation type="submission" date="2011-07" db="EMBL/GenBank/DDBJ databases">
        <authorList>
            <person name="Stanhope M.J."/>
            <person name="Durkin A.S."/>
            <person name="Hostetler J."/>
            <person name="Kim M."/>
            <person name="Radune D."/>
            <person name="Singh I."/>
            <person name="Town C.D."/>
        </authorList>
    </citation>
    <scope>NUCLEOTIDE SEQUENCE [LARGE SCALE GENOMIC DNA]</scope>
    <source>
        <strain evidence="10">HS-6</strain>
    </source>
</reference>
<dbReference type="InterPro" id="IPR008278">
    <property type="entry name" value="4-PPantetheinyl_Trfase_dom"/>
</dbReference>
<evidence type="ECO:0000256" key="3">
    <source>
        <dbReference type="ARBA" id="ARBA00022723"/>
    </source>
</evidence>
<accession>G5JS71</accession>
<keyword evidence="2 8" id="KW-0808">Transferase</keyword>
<dbReference type="EC" id="2.7.8.7" evidence="8"/>
<evidence type="ECO:0000256" key="4">
    <source>
        <dbReference type="ARBA" id="ARBA00022832"/>
    </source>
</evidence>
<evidence type="ECO:0000256" key="6">
    <source>
        <dbReference type="ARBA" id="ARBA00023098"/>
    </source>
</evidence>
<keyword evidence="3 8" id="KW-0479">Metal-binding</keyword>
<keyword evidence="7 8" id="KW-0275">Fatty acid biosynthesis</keyword>